<evidence type="ECO:0000256" key="2">
    <source>
        <dbReference type="ARBA" id="ARBA00009046"/>
    </source>
</evidence>
<comment type="similarity">
    <text evidence="1">In the N-terminal section; belongs to the CRISPR-associated nuclease Cas3-HD family.</text>
</comment>
<dbReference type="InterPro" id="IPR050547">
    <property type="entry name" value="DEAD_box_RNA_helicases"/>
</dbReference>
<evidence type="ECO:0000256" key="6">
    <source>
        <dbReference type="ARBA" id="ARBA00022801"/>
    </source>
</evidence>
<dbReference type="GO" id="GO:0016787">
    <property type="term" value="F:hydrolase activity"/>
    <property type="evidence" value="ECO:0007669"/>
    <property type="project" value="UniProtKB-KW"/>
</dbReference>
<dbReference type="InterPro" id="IPR038257">
    <property type="entry name" value="CRISPR-assoc_Cas3_HD_sf"/>
</dbReference>
<comment type="caution">
    <text evidence="11">The sequence shown here is derived from an EMBL/GenBank/DDBJ whole genome shotgun (WGS) entry which is preliminary data.</text>
</comment>
<evidence type="ECO:0000256" key="3">
    <source>
        <dbReference type="ARBA" id="ARBA00022722"/>
    </source>
</evidence>
<proteinExistence type="inferred from homology"/>
<dbReference type="SUPFAM" id="SSF52540">
    <property type="entry name" value="P-loop containing nucleoside triphosphate hydrolases"/>
    <property type="match status" value="1"/>
</dbReference>
<evidence type="ECO:0000259" key="10">
    <source>
        <dbReference type="PROSITE" id="PS51643"/>
    </source>
</evidence>
<organism evidence="11 12">
    <name type="scientific">Geobacter argillaceus</name>
    <dbReference type="NCBI Taxonomy" id="345631"/>
    <lineage>
        <taxon>Bacteria</taxon>
        <taxon>Pseudomonadati</taxon>
        <taxon>Thermodesulfobacteriota</taxon>
        <taxon>Desulfuromonadia</taxon>
        <taxon>Geobacterales</taxon>
        <taxon>Geobacteraceae</taxon>
        <taxon>Geobacter</taxon>
    </lineage>
</organism>
<dbReference type="GO" id="GO:0003723">
    <property type="term" value="F:RNA binding"/>
    <property type="evidence" value="ECO:0007669"/>
    <property type="project" value="TreeGrafter"/>
</dbReference>
<dbReference type="PANTHER" id="PTHR47963">
    <property type="entry name" value="DEAD-BOX ATP-DEPENDENT RNA HELICASE 47, MITOCHONDRIAL"/>
    <property type="match status" value="1"/>
</dbReference>
<evidence type="ECO:0000256" key="8">
    <source>
        <dbReference type="ARBA" id="ARBA00022840"/>
    </source>
</evidence>
<dbReference type="NCBIfam" id="TIGR01587">
    <property type="entry name" value="cas3_core"/>
    <property type="match status" value="1"/>
</dbReference>
<keyword evidence="6" id="KW-0378">Hydrolase</keyword>
<dbReference type="Pfam" id="PF22590">
    <property type="entry name" value="Cas3-like_C_2"/>
    <property type="match status" value="1"/>
</dbReference>
<keyword evidence="5" id="KW-0547">Nucleotide-binding</keyword>
<dbReference type="InterPro" id="IPR006483">
    <property type="entry name" value="CRISPR-assoc_Cas3_HD"/>
</dbReference>
<dbReference type="GO" id="GO:0004519">
    <property type="term" value="F:endonuclease activity"/>
    <property type="evidence" value="ECO:0007669"/>
    <property type="project" value="UniProtKB-KW"/>
</dbReference>
<reference evidence="11 12" key="1">
    <citation type="submission" date="2019-07" db="EMBL/GenBank/DDBJ databases">
        <title>Genomic Encyclopedia of Archaeal and Bacterial Type Strains, Phase II (KMG-II): from individual species to whole genera.</title>
        <authorList>
            <person name="Goeker M."/>
        </authorList>
    </citation>
    <scope>NUCLEOTIDE SEQUENCE [LARGE SCALE GENOMIC DNA]</scope>
    <source>
        <strain evidence="11 12">ATCC BAA-1139</strain>
    </source>
</reference>
<dbReference type="SMART" id="SM00487">
    <property type="entry name" value="DEXDc"/>
    <property type="match status" value="1"/>
</dbReference>
<name>A0A562VKB7_9BACT</name>
<dbReference type="EMBL" id="VLLN01000016">
    <property type="protein sequence ID" value="TWJ18393.1"/>
    <property type="molecule type" value="Genomic_DNA"/>
</dbReference>
<keyword evidence="7 11" id="KW-0347">Helicase</keyword>
<dbReference type="Gene3D" id="3.40.50.300">
    <property type="entry name" value="P-loop containing nucleotide triphosphate hydrolases"/>
    <property type="match status" value="2"/>
</dbReference>
<evidence type="ECO:0000256" key="4">
    <source>
        <dbReference type="ARBA" id="ARBA00022723"/>
    </source>
</evidence>
<dbReference type="SUPFAM" id="SSF109604">
    <property type="entry name" value="HD-domain/PDEase-like"/>
    <property type="match status" value="1"/>
</dbReference>
<dbReference type="Pfam" id="PF18019">
    <property type="entry name" value="Cas3_HD"/>
    <property type="match status" value="1"/>
</dbReference>
<comment type="similarity">
    <text evidence="2">In the central section; belongs to the CRISPR-associated helicase Cas3 family.</text>
</comment>
<keyword evidence="4" id="KW-0479">Metal-binding</keyword>
<evidence type="ECO:0000256" key="1">
    <source>
        <dbReference type="ARBA" id="ARBA00006847"/>
    </source>
</evidence>
<dbReference type="InterPro" id="IPR001650">
    <property type="entry name" value="Helicase_C-like"/>
</dbReference>
<keyword evidence="12" id="KW-1185">Reference proteome</keyword>
<dbReference type="PROSITE" id="PS51643">
    <property type="entry name" value="HD_CAS3"/>
    <property type="match status" value="1"/>
</dbReference>
<dbReference type="GO" id="GO:0046872">
    <property type="term" value="F:metal ion binding"/>
    <property type="evidence" value="ECO:0007669"/>
    <property type="project" value="UniProtKB-KW"/>
</dbReference>
<dbReference type="SMART" id="SM00490">
    <property type="entry name" value="HELICc"/>
    <property type="match status" value="1"/>
</dbReference>
<gene>
    <name evidence="11" type="ORF">JN12_02615</name>
</gene>
<keyword evidence="9" id="KW-0051">Antiviral defense</keyword>
<accession>A0A562VKB7</accession>
<keyword evidence="11" id="KW-0255">Endonuclease</keyword>
<evidence type="ECO:0000256" key="5">
    <source>
        <dbReference type="ARBA" id="ARBA00022741"/>
    </source>
</evidence>
<dbReference type="GO" id="GO:0005524">
    <property type="term" value="F:ATP binding"/>
    <property type="evidence" value="ECO:0007669"/>
    <property type="project" value="UniProtKB-KW"/>
</dbReference>
<evidence type="ECO:0000313" key="11">
    <source>
        <dbReference type="EMBL" id="TWJ18393.1"/>
    </source>
</evidence>
<dbReference type="NCBIfam" id="TIGR01596">
    <property type="entry name" value="cas3_HD"/>
    <property type="match status" value="1"/>
</dbReference>
<dbReference type="GO" id="GO:0003724">
    <property type="term" value="F:RNA helicase activity"/>
    <property type="evidence" value="ECO:0007669"/>
    <property type="project" value="TreeGrafter"/>
</dbReference>
<keyword evidence="3" id="KW-0540">Nuclease</keyword>
<evidence type="ECO:0000313" key="12">
    <source>
        <dbReference type="Proteomes" id="UP000319449"/>
    </source>
</evidence>
<dbReference type="InterPro" id="IPR054712">
    <property type="entry name" value="Cas3-like_dom"/>
</dbReference>
<dbReference type="InterPro" id="IPR014001">
    <property type="entry name" value="Helicase_ATP-bd"/>
</dbReference>
<evidence type="ECO:0000256" key="7">
    <source>
        <dbReference type="ARBA" id="ARBA00022806"/>
    </source>
</evidence>
<sequence>MMTHFWAKTITDGKPGISVYDHMINVGCVAQCIAESSPELLERLNLLASMVGALAALHDLGKISPGFQRKCEAWLAENGLATIARNGCWDTGTEPDHGKVSHSAVQEFLVQKGVARGIAKYVAAALGAHHGRLKYLPTDRGIRPDKQITDTRSGIDWNVERFQNAQRIWDYFKATDRFEALSGESPAIWWLAGLTSVADWIGSDERFFSPDPRTADEDIATIARHALDSIGLIAPVLKTGLSFKEIFGFLPNDMQARTLATITGPGVYVIEAPMGMGKTEAALGAAYQLMADGKARGIYFALPTQATSNRIHLRMNEFLERIAPESGRSRLIHGNSWLLQHDQDFSPASNGRQEKSTDDARNGRDWFASAKRAFLAAFGVGTVDQALLGVVAAKHFFVRHFALAGKVVILDEVHSYDIYTGTLIDKLISTLEGLGCTVIILSATLTGKRRGQIVSTHANEIENADQPYPLISGRTEGASLDPVEATPPVSRKIQVAFTTAENAVEEAIAIARKGGAVLWICNTVGAAQKQFQQLKKLVAGEFPLGLLHSRFPYWRRESLEKEWMERFGKDGETRCGSILVSTQVVEQSVDLDADLLITELAPTDMLLQRLGRLWRHERGNRPANAPRICIIEEEKPLDELRRMPPKAIIEAFGGKAKVYAPFVLLRSLEVWQAQTEGVTIPSRIRQLIELTYEDRDDEPDAWFQLYNEWYGTDSAKRMKAQMSSNIWQPPLDDQEGVQTRLNELQTVSMVLCRSMTKQDAFFVDATQAELGGDTFRFATAKAVHRNLVKVPAHHFERVEPCPEFTEYIYESHCVGIVGDDGRVAAKGLKDGIRLFYSDEMGLFVEKTSGKEGV</sequence>
<dbReference type="Gene3D" id="1.10.3210.30">
    <property type="match status" value="1"/>
</dbReference>
<dbReference type="GO" id="GO:0051607">
    <property type="term" value="P:defense response to virus"/>
    <property type="evidence" value="ECO:0007669"/>
    <property type="project" value="UniProtKB-KW"/>
</dbReference>
<protein>
    <submittedName>
        <fullName evidence="11">CRISPR-associated endonuclease/helicase Cas3</fullName>
    </submittedName>
</protein>
<feature type="domain" description="HD Cas3-type" evidence="10">
    <location>
        <begin position="12"/>
        <end position="201"/>
    </location>
</feature>
<dbReference type="InterPro" id="IPR027417">
    <property type="entry name" value="P-loop_NTPase"/>
</dbReference>
<dbReference type="CDD" id="cd09641">
    <property type="entry name" value="Cas3''_I"/>
    <property type="match status" value="1"/>
</dbReference>
<dbReference type="AlphaFoldDB" id="A0A562VKB7"/>
<dbReference type="Proteomes" id="UP000319449">
    <property type="component" value="Unassembled WGS sequence"/>
</dbReference>
<evidence type="ECO:0000256" key="9">
    <source>
        <dbReference type="ARBA" id="ARBA00023118"/>
    </source>
</evidence>
<dbReference type="InterPro" id="IPR006474">
    <property type="entry name" value="Helicase_Cas3_CRISPR-ass_core"/>
</dbReference>
<keyword evidence="8" id="KW-0067">ATP-binding</keyword>
<dbReference type="PANTHER" id="PTHR47963:SF9">
    <property type="entry name" value="CRISPR-ASSOCIATED ENDONUCLEASE_HELICASE CAS3"/>
    <property type="match status" value="1"/>
</dbReference>